<name>A0ABD1QDW8_9LAMI</name>
<comment type="caution">
    <text evidence="4">The sequence shown here is derived from an EMBL/GenBank/DDBJ whole genome shotgun (WGS) entry which is preliminary data.</text>
</comment>
<gene>
    <name evidence="4" type="ORF">Fot_49810</name>
</gene>
<dbReference type="Proteomes" id="UP001604277">
    <property type="component" value="Unassembled WGS sequence"/>
</dbReference>
<reference evidence="5" key="1">
    <citation type="submission" date="2024-07" db="EMBL/GenBank/DDBJ databases">
        <title>Two chromosome-level genome assemblies of Korean endemic species Abeliophyllum distichum and Forsythia ovata (Oleaceae).</title>
        <authorList>
            <person name="Jang H."/>
        </authorList>
    </citation>
    <scope>NUCLEOTIDE SEQUENCE [LARGE SCALE GENOMIC DNA]</scope>
</reference>
<organism evidence="4 5">
    <name type="scientific">Forsythia ovata</name>
    <dbReference type="NCBI Taxonomy" id="205694"/>
    <lineage>
        <taxon>Eukaryota</taxon>
        <taxon>Viridiplantae</taxon>
        <taxon>Streptophyta</taxon>
        <taxon>Embryophyta</taxon>
        <taxon>Tracheophyta</taxon>
        <taxon>Spermatophyta</taxon>
        <taxon>Magnoliopsida</taxon>
        <taxon>eudicotyledons</taxon>
        <taxon>Gunneridae</taxon>
        <taxon>Pentapetalae</taxon>
        <taxon>asterids</taxon>
        <taxon>lamiids</taxon>
        <taxon>Lamiales</taxon>
        <taxon>Oleaceae</taxon>
        <taxon>Forsythieae</taxon>
        <taxon>Forsythia</taxon>
    </lineage>
</organism>
<evidence type="ECO:0000256" key="1">
    <source>
        <dbReference type="ARBA" id="ARBA00022448"/>
    </source>
</evidence>
<dbReference type="Pfam" id="PF19055">
    <property type="entry name" value="ABC2_membrane_7"/>
    <property type="match status" value="1"/>
</dbReference>
<keyword evidence="2" id="KW-0472">Membrane</keyword>
<evidence type="ECO:0000256" key="2">
    <source>
        <dbReference type="ARBA" id="ARBA00023136"/>
    </source>
</evidence>
<keyword evidence="5" id="KW-1185">Reference proteome</keyword>
<keyword evidence="1" id="KW-0813">Transport</keyword>
<dbReference type="InterPro" id="IPR043926">
    <property type="entry name" value="ABCG_dom"/>
</dbReference>
<evidence type="ECO:0000313" key="4">
    <source>
        <dbReference type="EMBL" id="KAL2474074.1"/>
    </source>
</evidence>
<dbReference type="InterPro" id="IPR027417">
    <property type="entry name" value="P-loop_NTPase"/>
</dbReference>
<dbReference type="EMBL" id="JBFOLJ010000015">
    <property type="protein sequence ID" value="KAL2474074.1"/>
    <property type="molecule type" value="Genomic_DNA"/>
</dbReference>
<accession>A0ABD1QDW8</accession>
<evidence type="ECO:0000313" key="5">
    <source>
        <dbReference type="Proteomes" id="UP001604277"/>
    </source>
</evidence>
<dbReference type="Gene3D" id="3.40.50.300">
    <property type="entry name" value="P-loop containing nucleotide triphosphate hydrolases"/>
    <property type="match status" value="1"/>
</dbReference>
<feature type="domain" description="ABC transporter family G" evidence="3">
    <location>
        <begin position="52"/>
        <end position="115"/>
    </location>
</feature>
<dbReference type="PANTHER" id="PTHR19241">
    <property type="entry name" value="ATP-BINDING CASSETTE TRANSPORTER"/>
    <property type="match status" value="1"/>
</dbReference>
<evidence type="ECO:0000259" key="3">
    <source>
        <dbReference type="Pfam" id="PF19055"/>
    </source>
</evidence>
<proteinExistence type="predicted"/>
<protein>
    <submittedName>
        <fullName evidence="4">ABC transporter G family member 40</fullName>
    </submittedName>
</protein>
<dbReference type="AlphaFoldDB" id="A0ABD1QDW8"/>
<sequence>MALLLGPPSSEKTTLMLALAGKLDPALKAAATKGDEANVVTDYYLKLAPETYDLFDDIILLSDGQIIYQGPREQVLEFFESMGFRCPDRKGVADFLQEVTSKKDQQQYWAKDGPYRFITVDEFAEAFQSFHLGRKVGDELSVPFDKSKGHPAALTTEKYGLRTKELLKACADRELLLMKRNSFVYFFKLFQA</sequence>